<evidence type="ECO:0000313" key="1">
    <source>
        <dbReference type="EMBL" id="GAL65001.1"/>
    </source>
</evidence>
<dbReference type="AlphaFoldDB" id="A0A090VJX5"/>
<dbReference type="EMBL" id="BBNQ01000029">
    <property type="protein sequence ID" value="GAL65001.1"/>
    <property type="molecule type" value="Genomic_DNA"/>
</dbReference>
<name>A0A090VJX5_9FLAO</name>
<protein>
    <submittedName>
        <fullName evidence="1">Uncharacterized protein</fullName>
    </submittedName>
</protein>
<reference evidence="1 2" key="1">
    <citation type="journal article" date="2014" name="Genome Announc.">
        <title>Draft Genome Sequences of Marine Flavobacterium Algibacter lectus Strains SS8 and NR4.</title>
        <authorList>
            <person name="Takatani N."/>
            <person name="Nakanishi M."/>
            <person name="Meirelles P."/>
            <person name="Mino S."/>
            <person name="Suda W."/>
            <person name="Oshima K."/>
            <person name="Hattori M."/>
            <person name="Ohkuma M."/>
            <person name="Hosokawa M."/>
            <person name="Miyashita K."/>
            <person name="Thompson F.L."/>
            <person name="Niwa A."/>
            <person name="Sawabe T."/>
            <person name="Sawabe T."/>
        </authorList>
    </citation>
    <scope>NUCLEOTIDE SEQUENCE [LARGE SCALE GENOMIC DNA]</scope>
    <source>
        <strain evidence="1 2">JCM 19300</strain>
    </source>
</reference>
<proteinExistence type="predicted"/>
<sequence>MASASITGAPSKSTRLKHNPVLAAAGLKVKVTFLPVCNQLLLK</sequence>
<dbReference type="Proteomes" id="UP000029644">
    <property type="component" value="Unassembled WGS sequence"/>
</dbReference>
<accession>A0A090VJX5</accession>
<gene>
    <name evidence="1" type="ORF">JCM19300_36</name>
</gene>
<comment type="caution">
    <text evidence="1">The sequence shown here is derived from an EMBL/GenBank/DDBJ whole genome shotgun (WGS) entry which is preliminary data.</text>
</comment>
<organism evidence="1 2">
    <name type="scientific">Algibacter lectus</name>
    <dbReference type="NCBI Taxonomy" id="221126"/>
    <lineage>
        <taxon>Bacteria</taxon>
        <taxon>Pseudomonadati</taxon>
        <taxon>Bacteroidota</taxon>
        <taxon>Flavobacteriia</taxon>
        <taxon>Flavobacteriales</taxon>
        <taxon>Flavobacteriaceae</taxon>
        <taxon>Algibacter</taxon>
    </lineage>
</organism>
<evidence type="ECO:0000313" key="2">
    <source>
        <dbReference type="Proteomes" id="UP000029644"/>
    </source>
</evidence>